<dbReference type="Gene3D" id="3.40.50.20">
    <property type="match status" value="1"/>
</dbReference>
<dbReference type="HOGENOM" id="CLU_2435566_0_0_9"/>
<dbReference type="KEGG" id="clj:CLJU_c09980"/>
<protein>
    <recommendedName>
        <fullName evidence="1">PylC N-terminal domain-containing protein</fullName>
    </recommendedName>
</protein>
<reference evidence="2 3" key="1">
    <citation type="journal article" date="2010" name="Proc. Natl. Acad. Sci. U.S.A.">
        <title>Clostridium ljungdahlii represents a microbial production platform based on syngas.</title>
        <authorList>
            <person name="Kopke M."/>
            <person name="Held C."/>
            <person name="Hujer S."/>
            <person name="Liesegang H."/>
            <person name="Wiezer A."/>
            <person name="Wollherr A."/>
            <person name="Ehrenreich A."/>
            <person name="Liebl W."/>
            <person name="Gottschalk G."/>
            <person name="Durre P."/>
        </authorList>
    </citation>
    <scope>NUCLEOTIDE SEQUENCE [LARGE SCALE GENOMIC DNA]</scope>
    <source>
        <strain evidence="3">ATCC 55383 / DSM 13528 / PETC</strain>
    </source>
</reference>
<dbReference type="AlphaFoldDB" id="D8GQE3"/>
<proteinExistence type="predicted"/>
<dbReference type="eggNOG" id="COG1181">
    <property type="taxonomic scope" value="Bacteria"/>
</dbReference>
<evidence type="ECO:0000259" key="1">
    <source>
        <dbReference type="Pfam" id="PF21360"/>
    </source>
</evidence>
<sequence>MEFYRRELIMKILITDIGDRVQLIKYLKNSCIVIGTDYVDNMSPATAFVNKFYSISKINNINYIDFLLDICKRESIKFRFMKRNFILYVIIDKNLLMLV</sequence>
<dbReference type="STRING" id="748727.CLJU_c09980"/>
<name>D8GQE3_CLOLD</name>
<evidence type="ECO:0000313" key="3">
    <source>
        <dbReference type="Proteomes" id="UP000001656"/>
    </source>
</evidence>
<organism evidence="2 3">
    <name type="scientific">Clostridium ljungdahlii (strain ATCC 55383 / DSM 13528 / PETC)</name>
    <dbReference type="NCBI Taxonomy" id="748727"/>
    <lineage>
        <taxon>Bacteria</taxon>
        <taxon>Bacillati</taxon>
        <taxon>Bacillota</taxon>
        <taxon>Clostridia</taxon>
        <taxon>Eubacteriales</taxon>
        <taxon>Clostridiaceae</taxon>
        <taxon>Clostridium</taxon>
    </lineage>
</organism>
<accession>D8GQE3</accession>
<dbReference type="InterPro" id="IPR048764">
    <property type="entry name" value="PylC_N"/>
</dbReference>
<dbReference type="EMBL" id="CP001666">
    <property type="protein sequence ID" value="ADK14066.1"/>
    <property type="molecule type" value="Genomic_DNA"/>
</dbReference>
<feature type="domain" description="PylC N-terminal" evidence="1">
    <location>
        <begin position="12"/>
        <end position="77"/>
    </location>
</feature>
<dbReference type="Pfam" id="PF21360">
    <property type="entry name" value="PylC-like_N"/>
    <property type="match status" value="1"/>
</dbReference>
<evidence type="ECO:0000313" key="2">
    <source>
        <dbReference type="EMBL" id="ADK14066.1"/>
    </source>
</evidence>
<dbReference type="Proteomes" id="UP000001656">
    <property type="component" value="Chromosome"/>
</dbReference>
<gene>
    <name evidence="2" type="ordered locus">CLJU_c09980</name>
</gene>